<comment type="caution">
    <text evidence="1">The sequence shown here is derived from an EMBL/GenBank/DDBJ whole genome shotgun (WGS) entry which is preliminary data.</text>
</comment>
<reference evidence="1 2" key="1">
    <citation type="journal article" date="2022" name="Plant J.">
        <title>Chromosome-level genome of Camellia lanceoleosa provides a valuable resource for understanding genome evolution and self-incompatibility.</title>
        <authorList>
            <person name="Gong W."/>
            <person name="Xiao S."/>
            <person name="Wang L."/>
            <person name="Liao Z."/>
            <person name="Chang Y."/>
            <person name="Mo W."/>
            <person name="Hu G."/>
            <person name="Li W."/>
            <person name="Zhao G."/>
            <person name="Zhu H."/>
            <person name="Hu X."/>
            <person name="Ji K."/>
            <person name="Xiang X."/>
            <person name="Song Q."/>
            <person name="Yuan D."/>
            <person name="Jin S."/>
            <person name="Zhang L."/>
        </authorList>
    </citation>
    <scope>NUCLEOTIDE SEQUENCE [LARGE SCALE GENOMIC DNA]</scope>
    <source>
        <strain evidence="1">SQ_2022a</strain>
    </source>
</reference>
<evidence type="ECO:0000313" key="1">
    <source>
        <dbReference type="EMBL" id="KAI7998058.1"/>
    </source>
</evidence>
<sequence length="141" mass="16547">MEERRKRENFRSPSAAVREERVHRRTPCGDPSSDAAKLKVKFYVPPFLPIIPVVGDYWVLYLDGDYHHALIGQPTRNYLWILCRENHLDEEIYNQVVEKAKEEGYDVSKLRKTQHTNPPPEGEEGPKDTKGVWWIKSMLEK</sequence>
<protein>
    <submittedName>
        <fullName evidence="1">Temperature-induced lipocalin-1</fullName>
    </submittedName>
</protein>
<keyword evidence="2" id="KW-1185">Reference proteome</keyword>
<proteinExistence type="predicted"/>
<name>A0ACC0GBT8_9ERIC</name>
<gene>
    <name evidence="1" type="ORF">LOK49_LG10G02265</name>
</gene>
<organism evidence="1 2">
    <name type="scientific">Camellia lanceoleosa</name>
    <dbReference type="NCBI Taxonomy" id="1840588"/>
    <lineage>
        <taxon>Eukaryota</taxon>
        <taxon>Viridiplantae</taxon>
        <taxon>Streptophyta</taxon>
        <taxon>Embryophyta</taxon>
        <taxon>Tracheophyta</taxon>
        <taxon>Spermatophyta</taxon>
        <taxon>Magnoliopsida</taxon>
        <taxon>eudicotyledons</taxon>
        <taxon>Gunneridae</taxon>
        <taxon>Pentapetalae</taxon>
        <taxon>asterids</taxon>
        <taxon>Ericales</taxon>
        <taxon>Theaceae</taxon>
        <taxon>Camellia</taxon>
    </lineage>
</organism>
<dbReference type="EMBL" id="CM045767">
    <property type="protein sequence ID" value="KAI7998058.1"/>
    <property type="molecule type" value="Genomic_DNA"/>
</dbReference>
<evidence type="ECO:0000313" key="2">
    <source>
        <dbReference type="Proteomes" id="UP001060215"/>
    </source>
</evidence>
<accession>A0ACC0GBT8</accession>
<dbReference type="Proteomes" id="UP001060215">
    <property type="component" value="Chromosome 10"/>
</dbReference>